<keyword evidence="2" id="KW-1185">Reference proteome</keyword>
<reference evidence="2" key="1">
    <citation type="submission" date="2011-07" db="EMBL/GenBank/DDBJ databases">
        <authorList>
            <consortium name="Caenorhabditis brenneri Sequencing and Analysis Consortium"/>
            <person name="Wilson R.K."/>
        </authorList>
    </citation>
    <scope>NUCLEOTIDE SEQUENCE [LARGE SCALE GENOMIC DNA]</scope>
    <source>
        <strain evidence="2">PB2801</strain>
    </source>
</reference>
<organism evidence="2">
    <name type="scientific">Caenorhabditis brenneri</name>
    <name type="common">Nematode worm</name>
    <dbReference type="NCBI Taxonomy" id="135651"/>
    <lineage>
        <taxon>Eukaryota</taxon>
        <taxon>Metazoa</taxon>
        <taxon>Ecdysozoa</taxon>
        <taxon>Nematoda</taxon>
        <taxon>Chromadorea</taxon>
        <taxon>Rhabditida</taxon>
        <taxon>Rhabditina</taxon>
        <taxon>Rhabditomorpha</taxon>
        <taxon>Rhabditoidea</taxon>
        <taxon>Rhabditidae</taxon>
        <taxon>Peloderinae</taxon>
        <taxon>Caenorhabditis</taxon>
    </lineage>
</organism>
<evidence type="ECO:0000313" key="2">
    <source>
        <dbReference type="Proteomes" id="UP000008068"/>
    </source>
</evidence>
<proteinExistence type="predicted"/>
<accession>G0NV16</accession>
<dbReference type="HOGENOM" id="CLU_2924760_0_0_1"/>
<evidence type="ECO:0000313" key="1">
    <source>
        <dbReference type="EMBL" id="EGT38053.1"/>
    </source>
</evidence>
<dbReference type="InParanoid" id="G0NV16"/>
<gene>
    <name evidence="1" type="ORF">CAEBREN_32029</name>
</gene>
<name>G0NV16_CAEBE</name>
<protein>
    <submittedName>
        <fullName evidence="1">Uncharacterized protein</fullName>
    </submittedName>
</protein>
<dbReference type="EMBL" id="GL379953">
    <property type="protein sequence ID" value="EGT38053.1"/>
    <property type="molecule type" value="Genomic_DNA"/>
</dbReference>
<dbReference type="AlphaFoldDB" id="G0NV16"/>
<sequence>MKKWRIEQKKLEEMDKGKRRKRVRIVTQDQKKMEIEEESEDEEWTAYLRKNLQEVRKEKSS</sequence>
<dbReference type="Proteomes" id="UP000008068">
    <property type="component" value="Unassembled WGS sequence"/>
</dbReference>